<dbReference type="PANTHER" id="PTHR11362:SF78">
    <property type="entry name" value="PROTEASE INHIBITOR"/>
    <property type="match status" value="1"/>
</dbReference>
<dbReference type="PROSITE" id="PS01220">
    <property type="entry name" value="PBP"/>
    <property type="match status" value="1"/>
</dbReference>
<accession>A0ABQ9P051</accession>
<keyword evidence="2" id="KW-0732">Signal</keyword>
<evidence type="ECO:0008006" key="5">
    <source>
        <dbReference type="Google" id="ProtNLM"/>
    </source>
</evidence>
<evidence type="ECO:0000313" key="3">
    <source>
        <dbReference type="EMBL" id="KAJ9666904.1"/>
    </source>
</evidence>
<evidence type="ECO:0000256" key="1">
    <source>
        <dbReference type="ARBA" id="ARBA00007091"/>
    </source>
</evidence>
<comment type="caution">
    <text evidence="3">The sequence shown here is derived from an EMBL/GenBank/DDBJ whole genome shotgun (WGS) entry which is preliminary data.</text>
</comment>
<gene>
    <name evidence="3" type="ORF">H2201_003038</name>
</gene>
<organism evidence="3 4">
    <name type="scientific">Coniosporium apollinis</name>
    <dbReference type="NCBI Taxonomy" id="61459"/>
    <lineage>
        <taxon>Eukaryota</taxon>
        <taxon>Fungi</taxon>
        <taxon>Dikarya</taxon>
        <taxon>Ascomycota</taxon>
        <taxon>Pezizomycotina</taxon>
        <taxon>Dothideomycetes</taxon>
        <taxon>Dothideomycetes incertae sedis</taxon>
        <taxon>Coniosporium</taxon>
    </lineage>
</organism>
<proteinExistence type="inferred from homology"/>
<dbReference type="InterPro" id="IPR008914">
    <property type="entry name" value="PEBP"/>
</dbReference>
<feature type="chain" id="PRO_5046380050" description="Phosphatidylethanolamine-binding protein" evidence="2">
    <location>
        <begin position="24"/>
        <end position="262"/>
    </location>
</feature>
<evidence type="ECO:0000256" key="2">
    <source>
        <dbReference type="SAM" id="SignalP"/>
    </source>
</evidence>
<reference evidence="3" key="1">
    <citation type="submission" date="2022-10" db="EMBL/GenBank/DDBJ databases">
        <title>Culturing micro-colonial fungi from biological soil crusts in the Mojave desert and describing Neophaeococcomyces mojavensis, and introducing the new genera and species Taxawa tesnikishii.</title>
        <authorList>
            <person name="Kurbessoian T."/>
            <person name="Stajich J.E."/>
        </authorList>
    </citation>
    <scope>NUCLEOTIDE SEQUENCE</scope>
    <source>
        <strain evidence="3">TK_1</strain>
    </source>
</reference>
<protein>
    <recommendedName>
        <fullName evidence="5">Phosphatidylethanolamine-binding protein</fullName>
    </recommendedName>
</protein>
<keyword evidence="4" id="KW-1185">Reference proteome</keyword>
<dbReference type="Pfam" id="PF01161">
    <property type="entry name" value="PBP"/>
    <property type="match status" value="1"/>
</dbReference>
<dbReference type="InterPro" id="IPR001858">
    <property type="entry name" value="Phosphatidylethanolamine-bd_CS"/>
</dbReference>
<name>A0ABQ9P051_9PEZI</name>
<comment type="similarity">
    <text evidence="1">Belongs to the phosphatidylethanolamine-binding protein family.</text>
</comment>
<dbReference type="Proteomes" id="UP001172684">
    <property type="component" value="Unassembled WGS sequence"/>
</dbReference>
<evidence type="ECO:0000313" key="4">
    <source>
        <dbReference type="Proteomes" id="UP001172684"/>
    </source>
</evidence>
<dbReference type="InterPro" id="IPR036610">
    <property type="entry name" value="PEBP-like_sf"/>
</dbReference>
<dbReference type="PANTHER" id="PTHR11362">
    <property type="entry name" value="PHOSPHATIDYLETHANOLAMINE-BINDING PROTEIN"/>
    <property type="match status" value="1"/>
</dbReference>
<dbReference type="CDD" id="cd00866">
    <property type="entry name" value="PEBP_euk"/>
    <property type="match status" value="1"/>
</dbReference>
<dbReference type="Gene3D" id="3.90.280.10">
    <property type="entry name" value="PEBP-like"/>
    <property type="match status" value="1"/>
</dbReference>
<feature type="signal peptide" evidence="2">
    <location>
        <begin position="1"/>
        <end position="23"/>
    </location>
</feature>
<sequence>MRPSTLSLRAATAALILASAANGQEIPPDFTISSDTQLLAAYGTPPDVTVVEPGVLLDFAIPRPTPPALGLAAIPSGTTGPYMVVMTDPDAPSPQNRSSSEILHWIQLDISLTANASPSESGVAFPYVLANTSNPLVPYAPPQPPAGSDPHRYIFFLWEQPEGFALPEGYTQFNATNRRLFNVSGFAAAAGLPEPLAANYFLCERPDNMTATATSSGVVGATSAAASATTSAPAQFTGGAVALSVGGASILGAVGALIAGLL</sequence>
<dbReference type="InterPro" id="IPR035810">
    <property type="entry name" value="PEBP_euk"/>
</dbReference>
<dbReference type="SUPFAM" id="SSF49777">
    <property type="entry name" value="PEBP-like"/>
    <property type="match status" value="1"/>
</dbReference>
<dbReference type="EMBL" id="JAPDRL010000016">
    <property type="protein sequence ID" value="KAJ9666904.1"/>
    <property type="molecule type" value="Genomic_DNA"/>
</dbReference>